<dbReference type="Proteomes" id="UP000229757">
    <property type="component" value="Chromosome"/>
</dbReference>
<dbReference type="RefSeq" id="WP_100257379.1">
    <property type="nucleotide sequence ID" value="NZ_CP011797.1"/>
</dbReference>
<feature type="transmembrane region" description="Helical" evidence="1">
    <location>
        <begin position="103"/>
        <end position="127"/>
    </location>
</feature>
<protein>
    <submittedName>
        <fullName evidence="2">Uncharacterized protein</fullName>
    </submittedName>
</protein>
<dbReference type="KEGG" id="rfo:REIFOR_01959"/>
<keyword evidence="3" id="KW-1185">Reference proteome</keyword>
<feature type="transmembrane region" description="Helical" evidence="1">
    <location>
        <begin position="139"/>
        <end position="162"/>
    </location>
</feature>
<organism evidence="2 3">
    <name type="scientific">Reinekea forsetii</name>
    <dbReference type="NCBI Taxonomy" id="1336806"/>
    <lineage>
        <taxon>Bacteria</taxon>
        <taxon>Pseudomonadati</taxon>
        <taxon>Pseudomonadota</taxon>
        <taxon>Gammaproteobacteria</taxon>
        <taxon>Oceanospirillales</taxon>
        <taxon>Saccharospirillaceae</taxon>
        <taxon>Reinekea</taxon>
    </lineage>
</organism>
<gene>
    <name evidence="2" type="ORF">REIFOR_01959</name>
</gene>
<name>A0A2K8KWN9_9GAMM</name>
<keyword evidence="1" id="KW-0812">Transmembrane</keyword>
<reference evidence="2 3" key="1">
    <citation type="journal article" date="2017" name="Environ. Microbiol.">
        <title>Genomic and physiological analyses of 'Reinekea forsetii' reveal a versatile opportunistic lifestyle during spring algae blooms.</title>
        <authorList>
            <person name="Avci B."/>
            <person name="Hahnke R.L."/>
            <person name="Chafee M."/>
            <person name="Fischer T."/>
            <person name="Gruber-Vodicka H."/>
            <person name="Tegetmeyer H.E."/>
            <person name="Harder J."/>
            <person name="Fuchs B.M."/>
            <person name="Amann R.I."/>
            <person name="Teeling H."/>
        </authorList>
    </citation>
    <scope>NUCLEOTIDE SEQUENCE [LARGE SCALE GENOMIC DNA]</scope>
    <source>
        <strain evidence="2 3">Hel1_31_D35</strain>
    </source>
</reference>
<evidence type="ECO:0000313" key="2">
    <source>
        <dbReference type="EMBL" id="ATX77096.1"/>
    </source>
</evidence>
<dbReference type="AlphaFoldDB" id="A0A2K8KWN9"/>
<sequence length="295" mass="32033">MFGEIIKLILGILTLGEYFELAELNKKMSIKKSAYEEDKHSLNVVIDRLKTSAKYIVKLETKFKKNVSKLLKSRHGRFLSKSLVVYNLQNSRPPSGSVMGENIQAGVSLFGGAAGGLTLTVGSIGLVTMFGAASTGTAISALSGAAATNALLAWFGGGALVMGGAGMAGGAAILVGIAVVPGVAIATYLTYRQSKKVEQRIELYEAATIEVHANYNRAISLFELVQSVIVKLEDMSSNFDELCFLEKNWMNSDIKFFSFKFTFQLRKKVRIETIEKAGIFLTKFNKEISQLCLSS</sequence>
<keyword evidence="1" id="KW-1133">Transmembrane helix</keyword>
<evidence type="ECO:0000256" key="1">
    <source>
        <dbReference type="SAM" id="Phobius"/>
    </source>
</evidence>
<keyword evidence="1" id="KW-0472">Membrane</keyword>
<feature type="transmembrane region" description="Helical" evidence="1">
    <location>
        <begin position="168"/>
        <end position="191"/>
    </location>
</feature>
<dbReference type="EMBL" id="CP011797">
    <property type="protein sequence ID" value="ATX77096.1"/>
    <property type="molecule type" value="Genomic_DNA"/>
</dbReference>
<evidence type="ECO:0000313" key="3">
    <source>
        <dbReference type="Proteomes" id="UP000229757"/>
    </source>
</evidence>
<proteinExistence type="predicted"/>
<accession>A0A2K8KWN9</accession>